<sequence>MAYSRDSIMDWVHALNLDSWGPTEVNWNDEIHRVHVIVGDGESAEARKQIEAAVAREIENKTTNPLDAQDFLNHLFVTDYAQED</sequence>
<evidence type="ECO:0000313" key="2">
    <source>
        <dbReference type="Proteomes" id="UP000030643"/>
    </source>
</evidence>
<proteinExistence type="predicted"/>
<dbReference type="AlphaFoldDB" id="A0A069CUH5"/>
<name>A0A069CUH5_WEIOS</name>
<dbReference type="Proteomes" id="UP000030643">
    <property type="component" value="Unassembled WGS sequence"/>
</dbReference>
<reference evidence="2" key="1">
    <citation type="journal article" date="2014" name="Genome Announc.">
        <title>Draft genome sequence of Weissella oryzae SG25T, isolated from fermented rice grains.</title>
        <authorList>
            <person name="Tanizawa Y."/>
            <person name="Fujisawa T."/>
            <person name="Mochizuki T."/>
            <person name="Kaminuma E."/>
            <person name="Suzuki Y."/>
            <person name="Nakamura Y."/>
            <person name="Tohno M."/>
        </authorList>
    </citation>
    <scope>NUCLEOTIDE SEQUENCE [LARGE SCALE GENOMIC DNA]</scope>
    <source>
        <strain evidence="2">DSM 25784 / JCM 18191 / LMG 30913 / SG25</strain>
    </source>
</reference>
<keyword evidence="2" id="KW-1185">Reference proteome</keyword>
<dbReference type="eggNOG" id="ENOG50308N8">
    <property type="taxonomic scope" value="Bacteria"/>
</dbReference>
<evidence type="ECO:0000313" key="1">
    <source>
        <dbReference type="EMBL" id="GAK30863.1"/>
    </source>
</evidence>
<dbReference type="RefSeq" id="WP_027698927.1">
    <property type="nucleotide sequence ID" value="NZ_DF820488.1"/>
</dbReference>
<dbReference type="OrthoDB" id="2146251at2"/>
<protein>
    <submittedName>
        <fullName evidence="1">Uncharacterized protein</fullName>
    </submittedName>
</protein>
<organism evidence="1 2">
    <name type="scientific">Weissella oryzae (strain DSM 25784 / JCM 18191 / LMG 30913 / SG25)</name>
    <dbReference type="NCBI Taxonomy" id="1329250"/>
    <lineage>
        <taxon>Bacteria</taxon>
        <taxon>Bacillati</taxon>
        <taxon>Bacillota</taxon>
        <taxon>Bacilli</taxon>
        <taxon>Lactobacillales</taxon>
        <taxon>Lactobacillaceae</taxon>
        <taxon>Weissella</taxon>
    </lineage>
</organism>
<gene>
    <name evidence="1" type="ORF">WOSG25_051360</name>
</gene>
<accession>A0A069CUH5</accession>
<dbReference type="EMBL" id="DF820488">
    <property type="protein sequence ID" value="GAK30863.1"/>
    <property type="molecule type" value="Genomic_DNA"/>
</dbReference>